<evidence type="ECO:0000259" key="12">
    <source>
        <dbReference type="PROSITE" id="PS50893"/>
    </source>
</evidence>
<dbReference type="GO" id="GO:0005886">
    <property type="term" value="C:plasma membrane"/>
    <property type="evidence" value="ECO:0007669"/>
    <property type="project" value="UniProtKB-SubCell"/>
</dbReference>
<gene>
    <name evidence="14" type="ORF">HNR67_005771</name>
</gene>
<accession>A0A7W7CH42</accession>
<dbReference type="Gene3D" id="1.20.1560.10">
    <property type="entry name" value="ABC transporter type 1, transmembrane domain"/>
    <property type="match status" value="1"/>
</dbReference>
<dbReference type="SUPFAM" id="SSF52540">
    <property type="entry name" value="P-loop containing nucleoside triphosphate hydrolases"/>
    <property type="match status" value="1"/>
</dbReference>
<comment type="caution">
    <text evidence="14">The sequence shown here is derived from an EMBL/GenBank/DDBJ whole genome shotgun (WGS) entry which is preliminary data.</text>
</comment>
<keyword evidence="5 11" id="KW-0812">Transmembrane</keyword>
<dbReference type="PROSITE" id="PS00211">
    <property type="entry name" value="ABC_TRANSPORTER_1"/>
    <property type="match status" value="1"/>
</dbReference>
<dbReference type="Pfam" id="PF00005">
    <property type="entry name" value="ABC_tran"/>
    <property type="match status" value="1"/>
</dbReference>
<dbReference type="PANTHER" id="PTHR24221:SF654">
    <property type="entry name" value="ATP-BINDING CASSETTE SUB-FAMILY B MEMBER 6"/>
    <property type="match status" value="1"/>
</dbReference>
<name>A0A7W7CH42_9PSEU</name>
<evidence type="ECO:0000256" key="1">
    <source>
        <dbReference type="ARBA" id="ARBA00004429"/>
    </source>
</evidence>
<comment type="similarity">
    <text evidence="10">Belongs to the ABC transporter superfamily. Siderophore-Fe(3+) uptake transporter (SIUT) (TC 3.A.1.21) family.</text>
</comment>
<protein>
    <submittedName>
        <fullName evidence="14">ATP-binding cassette subfamily B protein</fullName>
    </submittedName>
</protein>
<evidence type="ECO:0000256" key="6">
    <source>
        <dbReference type="ARBA" id="ARBA00022741"/>
    </source>
</evidence>
<dbReference type="AlphaFoldDB" id="A0A7W7CH42"/>
<dbReference type="GO" id="GO:0034040">
    <property type="term" value="F:ATPase-coupled lipid transmembrane transporter activity"/>
    <property type="evidence" value="ECO:0007669"/>
    <property type="project" value="TreeGrafter"/>
</dbReference>
<keyword evidence="4" id="KW-0997">Cell inner membrane</keyword>
<feature type="transmembrane region" description="Helical" evidence="11">
    <location>
        <begin position="20"/>
        <end position="44"/>
    </location>
</feature>
<evidence type="ECO:0000256" key="8">
    <source>
        <dbReference type="ARBA" id="ARBA00022989"/>
    </source>
</evidence>
<evidence type="ECO:0000313" key="14">
    <source>
        <dbReference type="EMBL" id="MBB4679653.1"/>
    </source>
</evidence>
<evidence type="ECO:0000256" key="7">
    <source>
        <dbReference type="ARBA" id="ARBA00022840"/>
    </source>
</evidence>
<evidence type="ECO:0000256" key="5">
    <source>
        <dbReference type="ARBA" id="ARBA00022692"/>
    </source>
</evidence>
<evidence type="ECO:0000256" key="3">
    <source>
        <dbReference type="ARBA" id="ARBA00022475"/>
    </source>
</evidence>
<evidence type="ECO:0000256" key="11">
    <source>
        <dbReference type="SAM" id="Phobius"/>
    </source>
</evidence>
<dbReference type="InterPro" id="IPR027417">
    <property type="entry name" value="P-loop_NTPase"/>
</dbReference>
<feature type="transmembrane region" description="Helical" evidence="11">
    <location>
        <begin position="154"/>
        <end position="171"/>
    </location>
</feature>
<evidence type="ECO:0000256" key="10">
    <source>
        <dbReference type="ARBA" id="ARBA00023455"/>
    </source>
</evidence>
<proteinExistence type="inferred from homology"/>
<comment type="subcellular location">
    <subcellularLocation>
        <location evidence="1">Cell inner membrane</location>
        <topology evidence="1">Multi-pass membrane protein</topology>
    </subcellularLocation>
</comment>
<dbReference type="PANTHER" id="PTHR24221">
    <property type="entry name" value="ATP-BINDING CASSETTE SUB-FAMILY B"/>
    <property type="match status" value="1"/>
</dbReference>
<feature type="transmembrane region" description="Helical" evidence="11">
    <location>
        <begin position="238"/>
        <end position="260"/>
    </location>
</feature>
<dbReference type="RefSeq" id="WP_185005375.1">
    <property type="nucleotide sequence ID" value="NZ_BAAAUI010000001.1"/>
</dbReference>
<dbReference type="SMART" id="SM00382">
    <property type="entry name" value="AAA"/>
    <property type="match status" value="1"/>
</dbReference>
<dbReference type="Pfam" id="PF00664">
    <property type="entry name" value="ABC_membrane"/>
    <property type="match status" value="1"/>
</dbReference>
<keyword evidence="6" id="KW-0547">Nucleotide-binding</keyword>
<feature type="transmembrane region" description="Helical" evidence="11">
    <location>
        <begin position="87"/>
        <end position="107"/>
    </location>
</feature>
<dbReference type="InterPro" id="IPR003593">
    <property type="entry name" value="AAA+_ATPase"/>
</dbReference>
<dbReference type="GO" id="GO:0016887">
    <property type="term" value="F:ATP hydrolysis activity"/>
    <property type="evidence" value="ECO:0007669"/>
    <property type="project" value="InterPro"/>
</dbReference>
<dbReference type="InterPro" id="IPR036640">
    <property type="entry name" value="ABC1_TM_sf"/>
</dbReference>
<dbReference type="GO" id="GO:0140359">
    <property type="term" value="F:ABC-type transporter activity"/>
    <property type="evidence" value="ECO:0007669"/>
    <property type="project" value="InterPro"/>
</dbReference>
<feature type="transmembrane region" description="Helical" evidence="11">
    <location>
        <begin position="56"/>
        <end position="81"/>
    </location>
</feature>
<dbReference type="SUPFAM" id="SSF90123">
    <property type="entry name" value="ABC transporter transmembrane region"/>
    <property type="match status" value="1"/>
</dbReference>
<dbReference type="Proteomes" id="UP000533598">
    <property type="component" value="Unassembled WGS sequence"/>
</dbReference>
<organism evidence="14 15">
    <name type="scientific">Crossiella cryophila</name>
    <dbReference type="NCBI Taxonomy" id="43355"/>
    <lineage>
        <taxon>Bacteria</taxon>
        <taxon>Bacillati</taxon>
        <taxon>Actinomycetota</taxon>
        <taxon>Actinomycetes</taxon>
        <taxon>Pseudonocardiales</taxon>
        <taxon>Pseudonocardiaceae</taxon>
        <taxon>Crossiella</taxon>
    </lineage>
</organism>
<dbReference type="InterPro" id="IPR011527">
    <property type="entry name" value="ABC1_TM_dom"/>
</dbReference>
<evidence type="ECO:0000313" key="15">
    <source>
        <dbReference type="Proteomes" id="UP000533598"/>
    </source>
</evidence>
<dbReference type="InterPro" id="IPR039421">
    <property type="entry name" value="Type_1_exporter"/>
</dbReference>
<dbReference type="FunFam" id="3.40.50.300:FF:000221">
    <property type="entry name" value="Multidrug ABC transporter ATP-binding protein"/>
    <property type="match status" value="1"/>
</dbReference>
<dbReference type="InterPro" id="IPR017871">
    <property type="entry name" value="ABC_transporter-like_CS"/>
</dbReference>
<dbReference type="GO" id="GO:0005524">
    <property type="term" value="F:ATP binding"/>
    <property type="evidence" value="ECO:0007669"/>
    <property type="project" value="UniProtKB-KW"/>
</dbReference>
<dbReference type="Gene3D" id="3.40.50.300">
    <property type="entry name" value="P-loop containing nucleotide triphosphate hydrolases"/>
    <property type="match status" value="1"/>
</dbReference>
<evidence type="ECO:0000256" key="4">
    <source>
        <dbReference type="ARBA" id="ARBA00022519"/>
    </source>
</evidence>
<feature type="domain" description="ABC transporter" evidence="12">
    <location>
        <begin position="331"/>
        <end position="567"/>
    </location>
</feature>
<feature type="transmembrane region" description="Helical" evidence="11">
    <location>
        <begin position="127"/>
        <end position="148"/>
    </location>
</feature>
<reference evidence="14 15" key="1">
    <citation type="submission" date="2020-08" db="EMBL/GenBank/DDBJ databases">
        <title>Sequencing the genomes of 1000 actinobacteria strains.</title>
        <authorList>
            <person name="Klenk H.-P."/>
        </authorList>
    </citation>
    <scope>NUCLEOTIDE SEQUENCE [LARGE SCALE GENOMIC DNA]</scope>
    <source>
        <strain evidence="14 15">DSM 44230</strain>
    </source>
</reference>
<sequence length="586" mass="62094">MIRELHRLWPEPAPLHRFAALQAALAVLQGLLLGLLFPILRAVLRPEPDFAAATPWLLFGLAGVLLHWLLSVVATPVGFAASGELGVALRMRLMGQLTTLPLGWFTAERKGTFTRTVTSVATSVSRLCVVVGGPVITCTLVPVTVTAVTLVVDWRLGLVLLATLPVTFLLLRHCRRKTAAACADMEVAANEIAARAIEYGQAQPVLRAAGQARTGTRQLDAALTEHHRRYALALNESLLPTLSVTGVVTLGFVAVLAIGVHLLTSGALAVADTVALLVLAVRFLEPLGALAGHVHGLGALDYGLDRVRQLLRTPQLPVPANPARTLPHSGIDLVGVTHTYGPDRPALDGVTIHCPPGSTTALVGPSGSGKTTVIRLIARFLDTTEGSVRLGGLDVRDYDHADLLTHLAIVFQDVYLFDTTIEDNLRLARPAATRAELTAAARAARLDEVVDRLPQGWRTRVGEGGAQLSGGERQRVAIARAFLKQAPIVLIDEAASALDAANEAAISAAITELARDPNRTVVVIAHRPSTLAAADQVISLDAGRVVETGAPAELLGTGGAFARIHQQFSHARGWRIAARDQQGAPR</sequence>
<dbReference type="EMBL" id="JACHMH010000001">
    <property type="protein sequence ID" value="MBB4679653.1"/>
    <property type="molecule type" value="Genomic_DNA"/>
</dbReference>
<keyword evidence="3" id="KW-1003">Cell membrane</keyword>
<dbReference type="PROSITE" id="PS50893">
    <property type="entry name" value="ABC_TRANSPORTER_2"/>
    <property type="match status" value="1"/>
</dbReference>
<dbReference type="InterPro" id="IPR003439">
    <property type="entry name" value="ABC_transporter-like_ATP-bd"/>
</dbReference>
<keyword evidence="15" id="KW-1185">Reference proteome</keyword>
<keyword evidence="7 14" id="KW-0067">ATP-binding</keyword>
<keyword evidence="8 11" id="KW-1133">Transmembrane helix</keyword>
<feature type="domain" description="ABC transmembrane type-1" evidence="13">
    <location>
        <begin position="18"/>
        <end position="299"/>
    </location>
</feature>
<keyword evidence="2" id="KW-0813">Transport</keyword>
<evidence type="ECO:0000259" key="13">
    <source>
        <dbReference type="PROSITE" id="PS50929"/>
    </source>
</evidence>
<evidence type="ECO:0000256" key="9">
    <source>
        <dbReference type="ARBA" id="ARBA00023136"/>
    </source>
</evidence>
<keyword evidence="9 11" id="KW-0472">Membrane</keyword>
<evidence type="ECO:0000256" key="2">
    <source>
        <dbReference type="ARBA" id="ARBA00022448"/>
    </source>
</evidence>
<dbReference type="PROSITE" id="PS50929">
    <property type="entry name" value="ABC_TM1F"/>
    <property type="match status" value="1"/>
</dbReference>